<dbReference type="InterPro" id="IPR001851">
    <property type="entry name" value="ABC_transp_permease"/>
</dbReference>
<comment type="caution">
    <text evidence="9">The sequence shown here is derived from an EMBL/GenBank/DDBJ whole genome shotgun (WGS) entry which is preliminary data.</text>
</comment>
<evidence type="ECO:0000256" key="5">
    <source>
        <dbReference type="ARBA" id="ARBA00022692"/>
    </source>
</evidence>
<name>A0ABW0PT57_9HYPH</name>
<dbReference type="EMBL" id="JBHSML010000003">
    <property type="protein sequence ID" value="MFC5515819.1"/>
    <property type="molecule type" value="Genomic_DNA"/>
</dbReference>
<keyword evidence="4" id="KW-0997">Cell inner membrane</keyword>
<keyword evidence="6 8" id="KW-1133">Transmembrane helix</keyword>
<evidence type="ECO:0000313" key="10">
    <source>
        <dbReference type="Proteomes" id="UP001596150"/>
    </source>
</evidence>
<sequence>MSLAISAPSSRAWLAGLVSHAALIVLTLLLAYLALRAPNFLDAQNLTAILRQSAPLAILACGLSVVVIGGGDDVVSGGIDLSLPAAAVLGAGIISYQLSVAGSGLGTALLFGLPAVLAVGAANSLLVVGIGLTPLLATLATSVAVSGLTKLITSNRRINVSNRAIDWVRDGDIGGIPASMLLALLVFAGLAFLVHRTRWGAHLQAIGASRAVASLTGLPTRKSVALSYGLAAAAAAVAAIAILARGSGSSPGSEEPLLLEMVLATFLGGAFSRRRIVTVWGALLGAVLVTALSTGFALLQVNIFWVSGIKGGLILLVLVAAALDERLRR</sequence>
<organism evidence="9 10">
    <name type="scientific">Kaistia terrae</name>
    <dbReference type="NCBI Taxonomy" id="537017"/>
    <lineage>
        <taxon>Bacteria</taxon>
        <taxon>Pseudomonadati</taxon>
        <taxon>Pseudomonadota</taxon>
        <taxon>Alphaproteobacteria</taxon>
        <taxon>Hyphomicrobiales</taxon>
        <taxon>Kaistiaceae</taxon>
        <taxon>Kaistia</taxon>
    </lineage>
</organism>
<dbReference type="Pfam" id="PF02653">
    <property type="entry name" value="BPD_transp_2"/>
    <property type="match status" value="1"/>
</dbReference>
<proteinExistence type="predicted"/>
<dbReference type="PANTHER" id="PTHR32196:SF21">
    <property type="entry name" value="ABC TRANSPORTER PERMEASE PROTEIN YPHD-RELATED"/>
    <property type="match status" value="1"/>
</dbReference>
<protein>
    <submittedName>
        <fullName evidence="9">ABC transporter permease</fullName>
    </submittedName>
</protein>
<feature type="transmembrane region" description="Helical" evidence="8">
    <location>
        <begin position="279"/>
        <end position="297"/>
    </location>
</feature>
<evidence type="ECO:0000256" key="3">
    <source>
        <dbReference type="ARBA" id="ARBA00022475"/>
    </source>
</evidence>
<feature type="transmembrane region" description="Helical" evidence="8">
    <location>
        <begin position="56"/>
        <end position="75"/>
    </location>
</feature>
<feature type="transmembrane region" description="Helical" evidence="8">
    <location>
        <begin position="303"/>
        <end position="323"/>
    </location>
</feature>
<accession>A0ABW0PT57</accession>
<keyword evidence="3" id="KW-1003">Cell membrane</keyword>
<dbReference type="CDD" id="cd06579">
    <property type="entry name" value="TM_PBP1_transp_AraH_like"/>
    <property type="match status" value="1"/>
</dbReference>
<feature type="transmembrane region" description="Helical" evidence="8">
    <location>
        <begin position="105"/>
        <end position="126"/>
    </location>
</feature>
<reference evidence="10" key="1">
    <citation type="journal article" date="2019" name="Int. J. Syst. Evol. Microbiol.">
        <title>The Global Catalogue of Microorganisms (GCM) 10K type strain sequencing project: providing services to taxonomists for standard genome sequencing and annotation.</title>
        <authorList>
            <consortium name="The Broad Institute Genomics Platform"/>
            <consortium name="The Broad Institute Genome Sequencing Center for Infectious Disease"/>
            <person name="Wu L."/>
            <person name="Ma J."/>
        </authorList>
    </citation>
    <scope>NUCLEOTIDE SEQUENCE [LARGE SCALE GENOMIC DNA]</scope>
    <source>
        <strain evidence="10">KACC 12633</strain>
    </source>
</reference>
<dbReference type="RefSeq" id="WP_266341960.1">
    <property type="nucleotide sequence ID" value="NZ_JAPKNH010000001.1"/>
</dbReference>
<dbReference type="Proteomes" id="UP001596150">
    <property type="component" value="Unassembled WGS sequence"/>
</dbReference>
<feature type="transmembrane region" description="Helical" evidence="8">
    <location>
        <begin position="132"/>
        <end position="152"/>
    </location>
</feature>
<feature type="transmembrane region" description="Helical" evidence="8">
    <location>
        <begin position="12"/>
        <end position="35"/>
    </location>
</feature>
<keyword evidence="10" id="KW-1185">Reference proteome</keyword>
<evidence type="ECO:0000256" key="8">
    <source>
        <dbReference type="SAM" id="Phobius"/>
    </source>
</evidence>
<feature type="transmembrane region" description="Helical" evidence="8">
    <location>
        <begin position="173"/>
        <end position="193"/>
    </location>
</feature>
<evidence type="ECO:0000256" key="4">
    <source>
        <dbReference type="ARBA" id="ARBA00022519"/>
    </source>
</evidence>
<feature type="transmembrane region" description="Helical" evidence="8">
    <location>
        <begin position="81"/>
        <end position="98"/>
    </location>
</feature>
<gene>
    <name evidence="9" type="ORF">ACFPP9_08570</name>
</gene>
<evidence type="ECO:0000313" key="9">
    <source>
        <dbReference type="EMBL" id="MFC5515819.1"/>
    </source>
</evidence>
<evidence type="ECO:0000256" key="6">
    <source>
        <dbReference type="ARBA" id="ARBA00022989"/>
    </source>
</evidence>
<evidence type="ECO:0000256" key="1">
    <source>
        <dbReference type="ARBA" id="ARBA00004651"/>
    </source>
</evidence>
<comment type="subcellular location">
    <subcellularLocation>
        <location evidence="1">Cell membrane</location>
        <topology evidence="1">Multi-pass membrane protein</topology>
    </subcellularLocation>
</comment>
<dbReference type="PANTHER" id="PTHR32196">
    <property type="entry name" value="ABC TRANSPORTER PERMEASE PROTEIN YPHD-RELATED-RELATED"/>
    <property type="match status" value="1"/>
</dbReference>
<evidence type="ECO:0000256" key="7">
    <source>
        <dbReference type="ARBA" id="ARBA00023136"/>
    </source>
</evidence>
<keyword evidence="7 8" id="KW-0472">Membrane</keyword>
<keyword evidence="5 8" id="KW-0812">Transmembrane</keyword>
<feature type="transmembrane region" description="Helical" evidence="8">
    <location>
        <begin position="225"/>
        <end position="244"/>
    </location>
</feature>
<evidence type="ECO:0000256" key="2">
    <source>
        <dbReference type="ARBA" id="ARBA00022448"/>
    </source>
</evidence>
<keyword evidence="2" id="KW-0813">Transport</keyword>